<gene>
    <name evidence="2" type="ORF">SP5_030_00290</name>
</gene>
<sequence length="223" mass="24475">MFPGTPRRFAMRFFLPPLVGFCSIGESVIFLDARSDRYWMLPAVMSQALNRLCAGAELAGDEAAPLLALVRAGLLDSTKGEPLVPCQLPRARTSRLEVIDTTPRSSTMIAGLCFAASTWRIRRRGLGCELARLQRRQEQQAGTARDVDRHAGAFARLRLLVSPAGNCLPLSLALARRCASADARLVFGVQLDPFAAHAWVQRDTEVLNDELHVVHAFTPILVI</sequence>
<dbReference type="EMBL" id="BBPI01000030">
    <property type="protein sequence ID" value="GAM00331.1"/>
    <property type="molecule type" value="Genomic_DNA"/>
</dbReference>
<accession>A0A0A1W5D9</accession>
<name>A0A0A1W5D9_9SPHN</name>
<dbReference type="MEROPS" id="C96.001"/>
<dbReference type="InterPro" id="IPR053521">
    <property type="entry name" value="McjB-like"/>
</dbReference>
<dbReference type="OrthoDB" id="119963at2"/>
<dbReference type="Pfam" id="PF13471">
    <property type="entry name" value="Transglut_core3"/>
    <property type="match status" value="1"/>
</dbReference>
<dbReference type="AlphaFoldDB" id="A0A0A1W5D9"/>
<keyword evidence="3" id="KW-1185">Reference proteome</keyword>
<proteinExistence type="predicted"/>
<dbReference type="eggNOG" id="ENOG5033GCR">
    <property type="taxonomic scope" value="Bacteria"/>
</dbReference>
<evidence type="ECO:0000259" key="1">
    <source>
        <dbReference type="Pfam" id="PF13471"/>
    </source>
</evidence>
<comment type="caution">
    <text evidence="2">The sequence shown here is derived from an EMBL/GenBank/DDBJ whole genome shotgun (WGS) entry which is preliminary data.</text>
</comment>
<protein>
    <recommendedName>
        <fullName evidence="1">Microcin J25-processing protein McjB C-terminal domain-containing protein</fullName>
    </recommendedName>
</protein>
<evidence type="ECO:0000313" key="3">
    <source>
        <dbReference type="Proteomes" id="UP000032305"/>
    </source>
</evidence>
<organism evidence="2 3">
    <name type="scientific">Sphingomonas parapaucimobilis NBRC 15100</name>
    <dbReference type="NCBI Taxonomy" id="1219049"/>
    <lineage>
        <taxon>Bacteria</taxon>
        <taxon>Pseudomonadati</taxon>
        <taxon>Pseudomonadota</taxon>
        <taxon>Alphaproteobacteria</taxon>
        <taxon>Sphingomonadales</taxon>
        <taxon>Sphingomonadaceae</taxon>
        <taxon>Sphingomonas</taxon>
    </lineage>
</organism>
<dbReference type="Proteomes" id="UP000032305">
    <property type="component" value="Unassembled WGS sequence"/>
</dbReference>
<reference evidence="2 3" key="1">
    <citation type="submission" date="2014-11" db="EMBL/GenBank/DDBJ databases">
        <title>Whole genome shotgun sequence of Sphingomonas parapaucimobilis NBRC 15100.</title>
        <authorList>
            <person name="Katano-Makiyama Y."/>
            <person name="Hosoyama A."/>
            <person name="Hashimoto M."/>
            <person name="Hosoyama Y."/>
            <person name="Noguchi M."/>
            <person name="Numata M."/>
            <person name="Tsuchikane K."/>
            <person name="Hirakata S."/>
            <person name="Uohara A."/>
            <person name="Shimodaira J."/>
            <person name="Ohji S."/>
            <person name="Ichikawa N."/>
            <person name="Kimura A."/>
            <person name="Yamazoe A."/>
            <person name="Fujita N."/>
        </authorList>
    </citation>
    <scope>NUCLEOTIDE SEQUENCE [LARGE SCALE GENOMIC DNA]</scope>
    <source>
        <strain evidence="2 3">NBRC 15100</strain>
    </source>
</reference>
<evidence type="ECO:0000313" key="2">
    <source>
        <dbReference type="EMBL" id="GAM00331.1"/>
    </source>
</evidence>
<dbReference type="NCBIfam" id="NF033537">
    <property type="entry name" value="lasso_biosyn_B2"/>
    <property type="match status" value="1"/>
</dbReference>
<dbReference type="InterPro" id="IPR032708">
    <property type="entry name" value="McjB_C"/>
</dbReference>
<feature type="domain" description="Microcin J25-processing protein McjB C-terminal" evidence="1">
    <location>
        <begin position="118"/>
        <end position="221"/>
    </location>
</feature>